<dbReference type="Gene3D" id="3.40.718.10">
    <property type="entry name" value="Isopropylmalate Dehydrogenase"/>
    <property type="match status" value="1"/>
</dbReference>
<keyword evidence="1" id="KW-0479">Metal-binding</keyword>
<dbReference type="GO" id="GO:0050570">
    <property type="term" value="F:4-hydroxythreonine-4-phosphate dehydrogenase activity"/>
    <property type="evidence" value="ECO:0007669"/>
    <property type="project" value="UniProtKB-EC"/>
</dbReference>
<proteinExistence type="predicted"/>
<gene>
    <name evidence="4" type="primary">pdxA</name>
    <name evidence="4" type="ORF">HYY65_02235</name>
</gene>
<comment type="caution">
    <text evidence="4">The sequence shown here is derived from an EMBL/GenBank/DDBJ whole genome shotgun (WGS) entry which is preliminary data.</text>
</comment>
<organism evidence="4 5">
    <name type="scientific">Tectimicrobiota bacterium</name>
    <dbReference type="NCBI Taxonomy" id="2528274"/>
    <lineage>
        <taxon>Bacteria</taxon>
        <taxon>Pseudomonadati</taxon>
        <taxon>Nitrospinota/Tectimicrobiota group</taxon>
        <taxon>Candidatus Tectimicrobiota</taxon>
    </lineage>
</organism>
<keyword evidence="3" id="KW-0520">NAD</keyword>
<dbReference type="PANTHER" id="PTHR30004:SF6">
    <property type="entry name" value="D-THREONATE 4-PHOSPHATE DEHYDROGENASE"/>
    <property type="match status" value="1"/>
</dbReference>
<dbReference type="GO" id="GO:0046872">
    <property type="term" value="F:metal ion binding"/>
    <property type="evidence" value="ECO:0007669"/>
    <property type="project" value="UniProtKB-KW"/>
</dbReference>
<evidence type="ECO:0000313" key="5">
    <source>
        <dbReference type="Proteomes" id="UP000741360"/>
    </source>
</evidence>
<dbReference type="SUPFAM" id="SSF53659">
    <property type="entry name" value="Isocitrate/Isopropylmalate dehydrogenase-like"/>
    <property type="match status" value="1"/>
</dbReference>
<name>A0A932GMU2_UNCTE</name>
<protein>
    <submittedName>
        <fullName evidence="4">4-hydroxythreonine-4-phosphate dehydrogenase PdxA</fullName>
        <ecNumber evidence="4">1.1.1.262</ecNumber>
    </submittedName>
</protein>
<dbReference type="Pfam" id="PF04166">
    <property type="entry name" value="PdxA"/>
    <property type="match status" value="1"/>
</dbReference>
<dbReference type="AlphaFoldDB" id="A0A932GMU2"/>
<dbReference type="InterPro" id="IPR005255">
    <property type="entry name" value="PdxA_fam"/>
</dbReference>
<evidence type="ECO:0000313" key="4">
    <source>
        <dbReference type="EMBL" id="MBI3013891.1"/>
    </source>
</evidence>
<dbReference type="Proteomes" id="UP000741360">
    <property type="component" value="Unassembled WGS sequence"/>
</dbReference>
<dbReference type="EMBL" id="JACPSX010000038">
    <property type="protein sequence ID" value="MBI3013891.1"/>
    <property type="molecule type" value="Genomic_DNA"/>
</dbReference>
<evidence type="ECO:0000256" key="1">
    <source>
        <dbReference type="ARBA" id="ARBA00022723"/>
    </source>
</evidence>
<evidence type="ECO:0000256" key="3">
    <source>
        <dbReference type="ARBA" id="ARBA00023027"/>
    </source>
</evidence>
<dbReference type="EC" id="1.1.1.262" evidence="4"/>
<keyword evidence="2 4" id="KW-0560">Oxidoreductase</keyword>
<reference evidence="4" key="1">
    <citation type="submission" date="2020-07" db="EMBL/GenBank/DDBJ databases">
        <title>Huge and variable diversity of episymbiotic CPR bacteria and DPANN archaea in groundwater ecosystems.</title>
        <authorList>
            <person name="He C.Y."/>
            <person name="Keren R."/>
            <person name="Whittaker M."/>
            <person name="Farag I.F."/>
            <person name="Doudna J."/>
            <person name="Cate J.H.D."/>
            <person name="Banfield J.F."/>
        </authorList>
    </citation>
    <scope>NUCLEOTIDE SEQUENCE</scope>
    <source>
        <strain evidence="4">NC_groundwater_717_Ag_S-0.2um_59_8</strain>
    </source>
</reference>
<dbReference type="PANTHER" id="PTHR30004">
    <property type="entry name" value="4-HYDROXYTHREONINE-4-PHOSPHATE DEHYDROGENASE"/>
    <property type="match status" value="1"/>
</dbReference>
<dbReference type="GO" id="GO:0051287">
    <property type="term" value="F:NAD binding"/>
    <property type="evidence" value="ECO:0007669"/>
    <property type="project" value="InterPro"/>
</dbReference>
<evidence type="ECO:0000256" key="2">
    <source>
        <dbReference type="ARBA" id="ARBA00023002"/>
    </source>
</evidence>
<accession>A0A932GMU2</accession>
<dbReference type="NCBIfam" id="TIGR00557">
    <property type="entry name" value="pdxA"/>
    <property type="match status" value="1"/>
</dbReference>
<sequence length="340" mass="36236">MKRKPVIAVTPGDPAGIGPEITLKALASRSLHRVCHPIIIGETKILKECARAVGIKANLKSVRTLETLKTGPNTVTVFEVAGLGTRKLVPGKISAAAGKASLLYLEKAFELARAGIVDAIATAPIHKEAIHRAGARGIGHTELLAELSGGGEPLTLFVCGRLKIFFLTRHLSLRAALREVTYKNVLTTLLRIREEMRALGTPRPRIAVAALNPHAGDGGLLGREEIEKIGPAIKDARRRGVAVDGPVAADSVFHLALAGKYDCVLSLYHDQGHIAAKTYDFEGSVSVTLGLPVLRTSVDHGTAFDIAWQGVASPKSMIEAIKVAAQLARKRRKREAGITL</sequence>